<keyword evidence="1" id="KW-1133">Transmembrane helix</keyword>
<evidence type="ECO:0000313" key="2">
    <source>
        <dbReference type="EMBL" id="GFD18355.1"/>
    </source>
</evidence>
<organism evidence="2">
    <name type="scientific">Tanacetum cinerariifolium</name>
    <name type="common">Dalmatian daisy</name>
    <name type="synonym">Chrysanthemum cinerariifolium</name>
    <dbReference type="NCBI Taxonomy" id="118510"/>
    <lineage>
        <taxon>Eukaryota</taxon>
        <taxon>Viridiplantae</taxon>
        <taxon>Streptophyta</taxon>
        <taxon>Embryophyta</taxon>
        <taxon>Tracheophyta</taxon>
        <taxon>Spermatophyta</taxon>
        <taxon>Magnoliopsida</taxon>
        <taxon>eudicotyledons</taxon>
        <taxon>Gunneridae</taxon>
        <taxon>Pentapetalae</taxon>
        <taxon>asterids</taxon>
        <taxon>campanulids</taxon>
        <taxon>Asterales</taxon>
        <taxon>Asteraceae</taxon>
        <taxon>Asteroideae</taxon>
        <taxon>Anthemideae</taxon>
        <taxon>Anthemidinae</taxon>
        <taxon>Tanacetum</taxon>
    </lineage>
</organism>
<accession>A0A699U538</accession>
<proteinExistence type="predicted"/>
<keyword evidence="1" id="KW-0472">Membrane</keyword>
<evidence type="ECO:0000256" key="1">
    <source>
        <dbReference type="SAM" id="Phobius"/>
    </source>
</evidence>
<reference evidence="2" key="1">
    <citation type="journal article" date="2019" name="Sci. Rep.">
        <title>Draft genome of Tanacetum cinerariifolium, the natural source of mosquito coil.</title>
        <authorList>
            <person name="Yamashiro T."/>
            <person name="Shiraishi A."/>
            <person name="Satake H."/>
            <person name="Nakayama K."/>
        </authorList>
    </citation>
    <scope>NUCLEOTIDE SEQUENCE</scope>
</reference>
<protein>
    <submittedName>
        <fullName evidence="2">Uncharacterized protein</fullName>
    </submittedName>
</protein>
<name>A0A699U538_TANCI</name>
<comment type="caution">
    <text evidence="2">The sequence shown here is derived from an EMBL/GenBank/DDBJ whole genome shotgun (WGS) entry which is preliminary data.</text>
</comment>
<keyword evidence="1" id="KW-0812">Transmembrane</keyword>
<gene>
    <name evidence="2" type="ORF">Tci_890324</name>
</gene>
<feature type="non-terminal residue" evidence="2">
    <location>
        <position position="1"/>
    </location>
</feature>
<dbReference type="AlphaFoldDB" id="A0A699U538"/>
<dbReference type="EMBL" id="BKCJ011306989">
    <property type="protein sequence ID" value="GFD18355.1"/>
    <property type="molecule type" value="Genomic_DNA"/>
</dbReference>
<sequence>RWWWLLVVRWLHKGDGDSGVMMVMVATWVFGWGGDGEAVRRRRLLWGSVVGRCSEGGSSGAAVVRVAAVGVVAAAVGCGVEVVTAAVVVVAVAARDIIGRVIRRNFGFVGKSPPKNFSGGGGVVTGWPAAAGGRRWEEEDG</sequence>
<feature type="transmembrane region" description="Helical" evidence="1">
    <location>
        <begin position="66"/>
        <end position="94"/>
    </location>
</feature>